<reference evidence="8" key="1">
    <citation type="submission" date="2015-07" db="EMBL/GenBank/DDBJ databases">
        <title>Draft genome sequence of a Pseudoalteromonas rubra strain, OCN096, isolated from Kaneohe Bay, Oahu, Hawaii.</title>
        <authorList>
            <person name="Beurmann S."/>
            <person name="Ushijima B."/>
            <person name="Belcaid M."/>
            <person name="Callahan S.M."/>
            <person name="Aeby G.S."/>
        </authorList>
    </citation>
    <scope>NUCLEOTIDE SEQUENCE [LARGE SCALE GENOMIC DNA]</scope>
    <source>
        <strain evidence="8">OCN096</strain>
    </source>
</reference>
<keyword evidence="7" id="KW-0808">Transferase</keyword>
<keyword evidence="2" id="KW-0663">Pyridoxal phosphate</keyword>
<dbReference type="Pfam" id="PF00392">
    <property type="entry name" value="GntR"/>
    <property type="match status" value="1"/>
</dbReference>
<evidence type="ECO:0000256" key="1">
    <source>
        <dbReference type="ARBA" id="ARBA00005384"/>
    </source>
</evidence>
<dbReference type="PANTHER" id="PTHR46577:SF2">
    <property type="entry name" value="TRANSCRIPTIONAL REGULATORY PROTEIN"/>
    <property type="match status" value="1"/>
</dbReference>
<dbReference type="GO" id="GO:0008483">
    <property type="term" value="F:transaminase activity"/>
    <property type="evidence" value="ECO:0007669"/>
    <property type="project" value="UniProtKB-KW"/>
</dbReference>
<keyword evidence="5" id="KW-0804">Transcription</keyword>
<name>A0A0L0ETB3_9GAMM</name>
<dbReference type="InterPro" id="IPR036388">
    <property type="entry name" value="WH-like_DNA-bd_sf"/>
</dbReference>
<dbReference type="AlphaFoldDB" id="A0A0L0ETB3"/>
<dbReference type="GO" id="GO:0003677">
    <property type="term" value="F:DNA binding"/>
    <property type="evidence" value="ECO:0007669"/>
    <property type="project" value="UniProtKB-KW"/>
</dbReference>
<evidence type="ECO:0000256" key="2">
    <source>
        <dbReference type="ARBA" id="ARBA00022898"/>
    </source>
</evidence>
<evidence type="ECO:0000256" key="4">
    <source>
        <dbReference type="ARBA" id="ARBA00023125"/>
    </source>
</evidence>
<dbReference type="PROSITE" id="PS50949">
    <property type="entry name" value="HTH_GNTR"/>
    <property type="match status" value="1"/>
</dbReference>
<evidence type="ECO:0000313" key="7">
    <source>
        <dbReference type="EMBL" id="KNC67605.1"/>
    </source>
</evidence>
<keyword evidence="4" id="KW-0238">DNA-binding</keyword>
<sequence>MHSFNSQEGLVSVASLAIYSVHARYKKCVFIPIQMNHSTLKSDYLYQQVITVIRDMVEQELLNPGDKLPSLRAMASRLRVSIPTVQQAYQHLEMSGQIVAREKSGYFLQDGQQTATPQRSKLPAKPVMVNKQQLIEHVYEGIHLSDVAPLGLANPVAASSPQQALARSMRQAMRQAQARMLDYGAIDGLKMLKAQVVQYYLALGLTVNSDELIITNGAQEAIAIALQCVTQPGDIVAIESPCYFGIVELVENLGLKAIEIPVCPDDGIWLDDLSAALARHPIKACLFSTSINNPLGSQMPESRMQQLLQLLRAHEVVLIEDDVYGDLYFGEQRVRPAQCFAQPGEVLTCSSFSKTVAPGYRVGWMLAGPQSARAKRFKRALSCSAPMMNQWALADFMASGEFQRHLRQLRKRLFDNKQKMRLAVQKYFPDHVRISDPKGGCVLWLDLGDEYDGGLFFQLALQAGISVAPGAIFSAYERYRSCVRISYGLPWCDKMEGYVRTLGELVVQAKKQPHL</sequence>
<dbReference type="GO" id="GO:0030170">
    <property type="term" value="F:pyridoxal phosphate binding"/>
    <property type="evidence" value="ECO:0007669"/>
    <property type="project" value="InterPro"/>
</dbReference>
<dbReference type="Gene3D" id="3.40.640.10">
    <property type="entry name" value="Type I PLP-dependent aspartate aminotransferase-like (Major domain)"/>
    <property type="match status" value="1"/>
</dbReference>
<accession>A0A0L0ETB3</accession>
<protein>
    <submittedName>
        <fullName evidence="7">Aminotransferase</fullName>
    </submittedName>
</protein>
<dbReference type="SMART" id="SM00345">
    <property type="entry name" value="HTH_GNTR"/>
    <property type="match status" value="1"/>
</dbReference>
<keyword evidence="7" id="KW-0032">Aminotransferase</keyword>
<dbReference type="Proteomes" id="UP000036850">
    <property type="component" value="Unassembled WGS sequence"/>
</dbReference>
<proteinExistence type="inferred from homology"/>
<evidence type="ECO:0000313" key="8">
    <source>
        <dbReference type="Proteomes" id="UP000036850"/>
    </source>
</evidence>
<evidence type="ECO:0000259" key="6">
    <source>
        <dbReference type="PROSITE" id="PS50949"/>
    </source>
</evidence>
<dbReference type="Gene3D" id="1.10.10.10">
    <property type="entry name" value="Winged helix-like DNA-binding domain superfamily/Winged helix DNA-binding domain"/>
    <property type="match status" value="1"/>
</dbReference>
<feature type="domain" description="HTH gntR-type" evidence="6">
    <location>
        <begin position="43"/>
        <end position="111"/>
    </location>
</feature>
<comment type="similarity">
    <text evidence="1">In the C-terminal section; belongs to the class-I pyridoxal-phosphate-dependent aminotransferase family.</text>
</comment>
<dbReference type="InterPro" id="IPR004839">
    <property type="entry name" value="Aminotransferase_I/II_large"/>
</dbReference>
<dbReference type="InterPro" id="IPR015422">
    <property type="entry name" value="PyrdxlP-dep_Trfase_small"/>
</dbReference>
<dbReference type="SUPFAM" id="SSF46785">
    <property type="entry name" value="Winged helix' DNA-binding domain"/>
    <property type="match status" value="1"/>
</dbReference>
<dbReference type="InterPro" id="IPR000524">
    <property type="entry name" value="Tscrpt_reg_HTH_GntR"/>
</dbReference>
<comment type="caution">
    <text evidence="7">The sequence shown here is derived from an EMBL/GenBank/DDBJ whole genome shotgun (WGS) entry which is preliminary data.</text>
</comment>
<organism evidence="7 8">
    <name type="scientific">Pseudoalteromonas rubra</name>
    <dbReference type="NCBI Taxonomy" id="43658"/>
    <lineage>
        <taxon>Bacteria</taxon>
        <taxon>Pseudomonadati</taxon>
        <taxon>Pseudomonadota</taxon>
        <taxon>Gammaproteobacteria</taxon>
        <taxon>Alteromonadales</taxon>
        <taxon>Pseudoalteromonadaceae</taxon>
        <taxon>Pseudoalteromonas</taxon>
    </lineage>
</organism>
<dbReference type="EMBL" id="LFZX01000058">
    <property type="protein sequence ID" value="KNC67605.1"/>
    <property type="molecule type" value="Genomic_DNA"/>
</dbReference>
<dbReference type="PANTHER" id="PTHR46577">
    <property type="entry name" value="HTH-TYPE TRANSCRIPTIONAL REGULATORY PROTEIN GABR"/>
    <property type="match status" value="1"/>
</dbReference>
<dbReference type="CDD" id="cd07377">
    <property type="entry name" value="WHTH_GntR"/>
    <property type="match status" value="1"/>
</dbReference>
<dbReference type="InterPro" id="IPR015424">
    <property type="entry name" value="PyrdxlP-dep_Trfase"/>
</dbReference>
<dbReference type="Pfam" id="PF00155">
    <property type="entry name" value="Aminotran_1_2"/>
    <property type="match status" value="1"/>
</dbReference>
<dbReference type="InterPro" id="IPR051446">
    <property type="entry name" value="HTH_trans_reg/aminotransferase"/>
</dbReference>
<dbReference type="InterPro" id="IPR015421">
    <property type="entry name" value="PyrdxlP-dep_Trfase_major"/>
</dbReference>
<dbReference type="GO" id="GO:0003700">
    <property type="term" value="F:DNA-binding transcription factor activity"/>
    <property type="evidence" value="ECO:0007669"/>
    <property type="project" value="InterPro"/>
</dbReference>
<evidence type="ECO:0000256" key="5">
    <source>
        <dbReference type="ARBA" id="ARBA00023163"/>
    </source>
</evidence>
<dbReference type="InterPro" id="IPR036390">
    <property type="entry name" value="WH_DNA-bd_sf"/>
</dbReference>
<dbReference type="Gene3D" id="3.90.1150.10">
    <property type="entry name" value="Aspartate Aminotransferase, domain 1"/>
    <property type="match status" value="1"/>
</dbReference>
<dbReference type="SUPFAM" id="SSF53383">
    <property type="entry name" value="PLP-dependent transferases"/>
    <property type="match status" value="1"/>
</dbReference>
<evidence type="ECO:0000256" key="3">
    <source>
        <dbReference type="ARBA" id="ARBA00023015"/>
    </source>
</evidence>
<dbReference type="PATRIC" id="fig|43658.6.peg.5002"/>
<keyword evidence="3" id="KW-0805">Transcription regulation</keyword>
<dbReference type="CDD" id="cd00609">
    <property type="entry name" value="AAT_like"/>
    <property type="match status" value="1"/>
</dbReference>
<gene>
    <name evidence="7" type="ORF">AC626_09695</name>
</gene>